<name>A0A9J7ZP65_CYPCA</name>
<evidence type="ECO:0000256" key="5">
    <source>
        <dbReference type="SAM" id="Phobius"/>
    </source>
</evidence>
<evidence type="ECO:0000313" key="6">
    <source>
        <dbReference type="Ensembl" id="ENSCCRP00000133183.1"/>
    </source>
</evidence>
<evidence type="ECO:0000256" key="1">
    <source>
        <dbReference type="ARBA" id="ARBA00004167"/>
    </source>
</evidence>
<keyword evidence="3 5" id="KW-1133">Transmembrane helix</keyword>
<dbReference type="CDD" id="cd20254">
    <property type="entry name" value="CASIMO1_SMIM5"/>
    <property type="match status" value="1"/>
</dbReference>
<dbReference type="Pfam" id="PF15831">
    <property type="entry name" value="SMIM5_18_22"/>
    <property type="match status" value="1"/>
</dbReference>
<proteinExistence type="predicted"/>
<evidence type="ECO:0000256" key="2">
    <source>
        <dbReference type="ARBA" id="ARBA00022692"/>
    </source>
</evidence>
<reference evidence="6" key="1">
    <citation type="submission" date="2025-08" db="UniProtKB">
        <authorList>
            <consortium name="Ensembl"/>
        </authorList>
    </citation>
    <scope>IDENTIFICATION</scope>
</reference>
<keyword evidence="4 5" id="KW-0472">Membrane</keyword>
<dbReference type="OMA" id="CCCHRTR"/>
<dbReference type="GeneTree" id="ENSGT01150000289171"/>
<keyword evidence="7" id="KW-1185">Reference proteome</keyword>
<dbReference type="InterPro" id="IPR047133">
    <property type="entry name" value="SMIM5"/>
</dbReference>
<dbReference type="PANTHER" id="PTHR37344">
    <property type="entry name" value="SMALL INTEGRAL MEMBRANE PROTEIN 5"/>
    <property type="match status" value="1"/>
</dbReference>
<comment type="subcellular location">
    <subcellularLocation>
        <location evidence="1">Membrane</location>
        <topology evidence="1">Single-pass membrane protein</topology>
    </subcellularLocation>
</comment>
<accession>A0A9J7ZP65</accession>
<dbReference type="InterPro" id="IPR031671">
    <property type="entry name" value="SMIM5/18/22"/>
</dbReference>
<protein>
    <submittedName>
        <fullName evidence="6">Si:ch211-110e21.3</fullName>
    </submittedName>
</protein>
<dbReference type="PANTHER" id="PTHR37344:SF1">
    <property type="entry name" value="SMALL INTEGRAL MEMBRANE PROTEIN 5"/>
    <property type="match status" value="1"/>
</dbReference>
<evidence type="ECO:0000256" key="4">
    <source>
        <dbReference type="ARBA" id="ARBA00023136"/>
    </source>
</evidence>
<dbReference type="Proteomes" id="UP001108240">
    <property type="component" value="Unplaced"/>
</dbReference>
<reference evidence="6" key="2">
    <citation type="submission" date="2025-09" db="UniProtKB">
        <authorList>
            <consortium name="Ensembl"/>
        </authorList>
    </citation>
    <scope>IDENTIFICATION</scope>
</reference>
<sequence>MSASEEIMGILQNVWTRLQALPQAHPLTQTAFLIILLFFLTFIALIVTGCVYGRCGCCTAGTKNRVSAETWAPQ</sequence>
<evidence type="ECO:0000313" key="7">
    <source>
        <dbReference type="Proteomes" id="UP001108240"/>
    </source>
</evidence>
<organism evidence="6 7">
    <name type="scientific">Cyprinus carpio carpio</name>
    <dbReference type="NCBI Taxonomy" id="630221"/>
    <lineage>
        <taxon>Eukaryota</taxon>
        <taxon>Metazoa</taxon>
        <taxon>Chordata</taxon>
        <taxon>Craniata</taxon>
        <taxon>Vertebrata</taxon>
        <taxon>Euteleostomi</taxon>
        <taxon>Actinopterygii</taxon>
        <taxon>Neopterygii</taxon>
        <taxon>Teleostei</taxon>
        <taxon>Ostariophysi</taxon>
        <taxon>Cypriniformes</taxon>
        <taxon>Cyprinidae</taxon>
        <taxon>Cyprininae</taxon>
        <taxon>Cyprinus</taxon>
    </lineage>
</organism>
<dbReference type="Ensembl" id="ENSCCRT00000192379.1">
    <property type="protein sequence ID" value="ENSCCRP00000133183.1"/>
    <property type="gene ID" value="ENSCCRG00000073611.1"/>
</dbReference>
<dbReference type="AlphaFoldDB" id="A0A9J7ZP65"/>
<feature type="transmembrane region" description="Helical" evidence="5">
    <location>
        <begin position="31"/>
        <end position="53"/>
    </location>
</feature>
<evidence type="ECO:0000256" key="3">
    <source>
        <dbReference type="ARBA" id="ARBA00022989"/>
    </source>
</evidence>
<dbReference type="GO" id="GO:0016020">
    <property type="term" value="C:membrane"/>
    <property type="evidence" value="ECO:0007669"/>
    <property type="project" value="UniProtKB-SubCell"/>
</dbReference>
<keyword evidence="2 5" id="KW-0812">Transmembrane</keyword>